<name>A0A9D9IM51_9BACT</name>
<organism evidence="7 8">
    <name type="scientific">Candidatus Cryptobacteroides faecigallinarum</name>
    <dbReference type="NCBI Taxonomy" id="2840763"/>
    <lineage>
        <taxon>Bacteria</taxon>
        <taxon>Pseudomonadati</taxon>
        <taxon>Bacteroidota</taxon>
        <taxon>Bacteroidia</taxon>
        <taxon>Bacteroidales</taxon>
        <taxon>Candidatus Cryptobacteroides</taxon>
    </lineage>
</organism>
<evidence type="ECO:0000256" key="4">
    <source>
        <dbReference type="ARBA" id="ARBA00022837"/>
    </source>
</evidence>
<dbReference type="PANTHER" id="PTHR19277:SF125">
    <property type="entry name" value="B6"/>
    <property type="match status" value="1"/>
</dbReference>
<evidence type="ECO:0000256" key="3">
    <source>
        <dbReference type="ARBA" id="ARBA00022729"/>
    </source>
</evidence>
<dbReference type="PANTHER" id="PTHR19277">
    <property type="entry name" value="PENTRAXIN"/>
    <property type="match status" value="1"/>
</dbReference>
<comment type="cofactor">
    <cofactor evidence="1">
        <name>Ca(2+)</name>
        <dbReference type="ChEBI" id="CHEBI:29108"/>
    </cofactor>
</comment>
<dbReference type="Gene3D" id="2.60.40.1740">
    <property type="entry name" value="hypothetical protein (bacova_03559)"/>
    <property type="match status" value="1"/>
</dbReference>
<evidence type="ECO:0000313" key="7">
    <source>
        <dbReference type="EMBL" id="MBO8474204.1"/>
    </source>
</evidence>
<evidence type="ECO:0000256" key="1">
    <source>
        <dbReference type="ARBA" id="ARBA00001913"/>
    </source>
</evidence>
<evidence type="ECO:0000256" key="5">
    <source>
        <dbReference type="ARBA" id="ARBA00023157"/>
    </source>
</evidence>
<keyword evidence="4" id="KW-0106">Calcium</keyword>
<accession>A0A9D9IM51</accession>
<reference evidence="7" key="1">
    <citation type="submission" date="2020-10" db="EMBL/GenBank/DDBJ databases">
        <authorList>
            <person name="Gilroy R."/>
        </authorList>
    </citation>
    <scope>NUCLEOTIDE SEQUENCE</scope>
    <source>
        <strain evidence="7">B1-13419</strain>
    </source>
</reference>
<protein>
    <submittedName>
        <fullName evidence="7">DUF1735 domain-containing protein</fullName>
    </submittedName>
</protein>
<proteinExistence type="predicted"/>
<dbReference type="InterPro" id="IPR006558">
    <property type="entry name" value="LamG-like"/>
</dbReference>
<keyword evidence="3" id="KW-0732">Signal</keyword>
<evidence type="ECO:0000313" key="8">
    <source>
        <dbReference type="Proteomes" id="UP000823757"/>
    </source>
</evidence>
<dbReference type="SMART" id="SM00560">
    <property type="entry name" value="LamGL"/>
    <property type="match status" value="1"/>
</dbReference>
<keyword evidence="5" id="KW-1015">Disulfide bond</keyword>
<comment type="caution">
    <text evidence="7">The sequence shown here is derived from an EMBL/GenBank/DDBJ whole genome shotgun (WGS) entry which is preliminary data.</text>
</comment>
<dbReference type="Gene3D" id="2.60.120.200">
    <property type="match status" value="1"/>
</dbReference>
<reference evidence="7" key="2">
    <citation type="journal article" date="2021" name="PeerJ">
        <title>Extensive microbial diversity within the chicken gut microbiome revealed by metagenomics and culture.</title>
        <authorList>
            <person name="Gilroy R."/>
            <person name="Ravi A."/>
            <person name="Getino M."/>
            <person name="Pursley I."/>
            <person name="Horton D.L."/>
            <person name="Alikhan N.F."/>
            <person name="Baker D."/>
            <person name="Gharbi K."/>
            <person name="Hall N."/>
            <person name="Watson M."/>
            <person name="Adriaenssens E.M."/>
            <person name="Foster-Nyarko E."/>
            <person name="Jarju S."/>
            <person name="Secka A."/>
            <person name="Antonio M."/>
            <person name="Oren A."/>
            <person name="Chaudhuri R.R."/>
            <person name="La Ragione R."/>
            <person name="Hildebrand F."/>
            <person name="Pallen M.J."/>
        </authorList>
    </citation>
    <scope>NUCLEOTIDE SEQUENCE</scope>
    <source>
        <strain evidence="7">B1-13419</strain>
    </source>
</reference>
<dbReference type="Pfam" id="PF08522">
    <property type="entry name" value="BT_3987-like_N"/>
    <property type="match status" value="1"/>
</dbReference>
<dbReference type="GO" id="GO:0004553">
    <property type="term" value="F:hydrolase activity, hydrolyzing O-glycosyl compounds"/>
    <property type="evidence" value="ECO:0007669"/>
    <property type="project" value="UniProtKB-ARBA"/>
</dbReference>
<dbReference type="Proteomes" id="UP000823757">
    <property type="component" value="Unassembled WGS sequence"/>
</dbReference>
<evidence type="ECO:0000259" key="6">
    <source>
        <dbReference type="SMART" id="SM00560"/>
    </source>
</evidence>
<evidence type="ECO:0000256" key="2">
    <source>
        <dbReference type="ARBA" id="ARBA00022723"/>
    </source>
</evidence>
<dbReference type="InterPro" id="IPR051360">
    <property type="entry name" value="Neuronal_Pentraxin_Related"/>
</dbReference>
<sequence length="404" mass="45642">MMFLLLPIVIGCGTVDHSHTFANMVFISASSYQNELRVQTDENVTSMSSEITVAMAEPEDKDVNVLFRPAPELLERYRLAYYDDQVQLLPDGYCVEGAVTAVISAGNMQSMPVEFHFEGLDRLDWSKSYVWPVTIDSASDMEILESARTMYFVIKEASLVNVVADMSGNRAWPVWDDFTEVSNMQEFTMEALVNGTAFNNESSIHTIMGIEDCFLVRVGDSAIPKNQLQVAVGRIDKEANTTYRYSVSNSSMQLKTDRWYHVAVTFDNGQISVYVDGDLKGTGDCSGGEIQMPSVNFQVAHSEEDEGKPRCFWVGYSYDDDRSFDGLLSEVRMWNRVLSPEEINSDNHFYKVADPEQDESLVAYWKFCDAQGKAVKDYSAYGNDLIAEKDIVWRTVELPVKDYE</sequence>
<keyword evidence="2" id="KW-0479">Metal-binding</keyword>
<dbReference type="Pfam" id="PF13385">
    <property type="entry name" value="Laminin_G_3"/>
    <property type="match status" value="1"/>
</dbReference>
<dbReference type="AlphaFoldDB" id="A0A9D9IM51"/>
<gene>
    <name evidence="7" type="ORF">IAB91_02805</name>
</gene>
<dbReference type="GO" id="GO:0005975">
    <property type="term" value="P:carbohydrate metabolic process"/>
    <property type="evidence" value="ECO:0007669"/>
    <property type="project" value="UniProtKB-ARBA"/>
</dbReference>
<dbReference type="InterPro" id="IPR013320">
    <property type="entry name" value="ConA-like_dom_sf"/>
</dbReference>
<dbReference type="SUPFAM" id="SSF49899">
    <property type="entry name" value="Concanavalin A-like lectins/glucanases"/>
    <property type="match status" value="1"/>
</dbReference>
<dbReference type="EMBL" id="JADIMD010000039">
    <property type="protein sequence ID" value="MBO8474204.1"/>
    <property type="molecule type" value="Genomic_DNA"/>
</dbReference>
<dbReference type="InterPro" id="IPR013728">
    <property type="entry name" value="BT_3987-like_N"/>
</dbReference>
<feature type="domain" description="LamG-like jellyroll fold" evidence="6">
    <location>
        <begin position="185"/>
        <end position="341"/>
    </location>
</feature>
<dbReference type="GO" id="GO:0046872">
    <property type="term" value="F:metal ion binding"/>
    <property type="evidence" value="ECO:0007669"/>
    <property type="project" value="UniProtKB-KW"/>
</dbReference>